<keyword evidence="9" id="KW-0520">NAD</keyword>
<evidence type="ECO:0000256" key="3">
    <source>
        <dbReference type="ARBA" id="ARBA00002823"/>
    </source>
</evidence>
<dbReference type="GO" id="GO:0034038">
    <property type="term" value="F:deoxyhypusine synthase activity"/>
    <property type="evidence" value="ECO:0007669"/>
    <property type="project" value="UniProtKB-EC"/>
</dbReference>
<comment type="caution">
    <text evidence="12">The sequence shown here is derived from an EMBL/GenBank/DDBJ whole genome shotgun (WGS) entry which is preliminary data.</text>
</comment>
<dbReference type="InterPro" id="IPR036982">
    <property type="entry name" value="Deoxyhypusine_synthase_sf"/>
</dbReference>
<feature type="compositionally biased region" description="Polar residues" evidence="11">
    <location>
        <begin position="1"/>
        <end position="10"/>
    </location>
</feature>
<evidence type="ECO:0000256" key="8">
    <source>
        <dbReference type="ARBA" id="ARBA00022679"/>
    </source>
</evidence>
<evidence type="ECO:0000256" key="6">
    <source>
        <dbReference type="ARBA" id="ARBA00012683"/>
    </source>
</evidence>
<keyword evidence="8" id="KW-0808">Transferase</keyword>
<organism evidence="12 13">
    <name type="scientific">Penicillium hetheringtonii</name>
    <dbReference type="NCBI Taxonomy" id="911720"/>
    <lineage>
        <taxon>Eukaryota</taxon>
        <taxon>Fungi</taxon>
        <taxon>Dikarya</taxon>
        <taxon>Ascomycota</taxon>
        <taxon>Pezizomycotina</taxon>
        <taxon>Eurotiomycetes</taxon>
        <taxon>Eurotiomycetidae</taxon>
        <taxon>Eurotiales</taxon>
        <taxon>Aspergillaceae</taxon>
        <taxon>Penicillium</taxon>
    </lineage>
</organism>
<comment type="similarity">
    <text evidence="5">Belongs to the deoxyhypusine synthase family.</text>
</comment>
<dbReference type="PANTHER" id="PTHR11703:SF0">
    <property type="entry name" value="DEOXYHYPUSINE SYNTHASE"/>
    <property type="match status" value="1"/>
</dbReference>
<reference evidence="12 13" key="1">
    <citation type="journal article" date="2023" name="IMA Fungus">
        <title>Comparative genomic study of the Penicillium genus elucidates a diverse pangenome and 15 lateral gene transfer events.</title>
        <authorList>
            <person name="Petersen C."/>
            <person name="Sorensen T."/>
            <person name="Nielsen M.R."/>
            <person name="Sondergaard T.E."/>
            <person name="Sorensen J.L."/>
            <person name="Fitzpatrick D.A."/>
            <person name="Frisvad J.C."/>
            <person name="Nielsen K.L."/>
        </authorList>
    </citation>
    <scope>NUCLEOTIDE SEQUENCE [LARGE SCALE GENOMIC DNA]</scope>
    <source>
        <strain evidence="12 13">IBT 29057</strain>
    </source>
</reference>
<keyword evidence="10" id="KW-0386">Hypusine biosynthesis</keyword>
<comment type="pathway">
    <text evidence="4">Protein modification; eIF5A hypusination.</text>
</comment>
<dbReference type="NCBIfam" id="TIGR00321">
    <property type="entry name" value="dhys"/>
    <property type="match status" value="1"/>
</dbReference>
<evidence type="ECO:0000313" key="12">
    <source>
        <dbReference type="EMBL" id="KAJ5597143.1"/>
    </source>
</evidence>
<proteinExistence type="inferred from homology"/>
<evidence type="ECO:0000256" key="2">
    <source>
        <dbReference type="ARBA" id="ARBA00001911"/>
    </source>
</evidence>
<evidence type="ECO:0000256" key="11">
    <source>
        <dbReference type="SAM" id="MobiDB-lite"/>
    </source>
</evidence>
<dbReference type="InterPro" id="IPR029035">
    <property type="entry name" value="DHS-like_NAD/FAD-binding_dom"/>
</dbReference>
<dbReference type="Pfam" id="PF01916">
    <property type="entry name" value="DS"/>
    <property type="match status" value="1"/>
</dbReference>
<evidence type="ECO:0000256" key="1">
    <source>
        <dbReference type="ARBA" id="ARBA00000952"/>
    </source>
</evidence>
<evidence type="ECO:0000256" key="10">
    <source>
        <dbReference type="ARBA" id="ARBA00023256"/>
    </source>
</evidence>
<comment type="catalytic activity">
    <reaction evidence="1">
        <text>[eIF5A protein]-L-lysine + spermidine = [eIF5A protein]-deoxyhypusine + propane-1,3-diamine</text>
        <dbReference type="Rhea" id="RHEA:33299"/>
        <dbReference type="Rhea" id="RHEA-COMP:10143"/>
        <dbReference type="Rhea" id="RHEA-COMP:10144"/>
        <dbReference type="ChEBI" id="CHEBI:29969"/>
        <dbReference type="ChEBI" id="CHEBI:57484"/>
        <dbReference type="ChEBI" id="CHEBI:57834"/>
        <dbReference type="ChEBI" id="CHEBI:82657"/>
        <dbReference type="EC" id="2.5.1.46"/>
    </reaction>
</comment>
<feature type="region of interest" description="Disordered" evidence="11">
    <location>
        <begin position="1"/>
        <end position="20"/>
    </location>
</feature>
<dbReference type="GO" id="GO:0005737">
    <property type="term" value="C:cytoplasm"/>
    <property type="evidence" value="ECO:0007669"/>
    <property type="project" value="TreeGrafter"/>
</dbReference>
<dbReference type="SUPFAM" id="SSF52467">
    <property type="entry name" value="DHS-like NAD/FAD-binding domain"/>
    <property type="match status" value="1"/>
</dbReference>
<comment type="cofactor">
    <cofactor evidence="2">
        <name>NAD(+)</name>
        <dbReference type="ChEBI" id="CHEBI:57540"/>
    </cofactor>
</comment>
<evidence type="ECO:0000256" key="5">
    <source>
        <dbReference type="ARBA" id="ARBA00009892"/>
    </source>
</evidence>
<gene>
    <name evidence="12" type="ORF">N7450_003601</name>
</gene>
<evidence type="ECO:0000256" key="9">
    <source>
        <dbReference type="ARBA" id="ARBA00023027"/>
    </source>
</evidence>
<dbReference type="FunFam" id="3.40.910.10:FF:000003">
    <property type="entry name" value="Deoxyhypusine synthase"/>
    <property type="match status" value="1"/>
</dbReference>
<accession>A0AAD6GYG0</accession>
<dbReference type="EMBL" id="JAQJAC010000002">
    <property type="protein sequence ID" value="KAJ5597143.1"/>
    <property type="molecule type" value="Genomic_DNA"/>
</dbReference>
<comment type="function">
    <text evidence="3">Catalyzes the NAD-dependent oxidative cleavage of spermidine and the subsequent transfer of the butylamine moiety of spermidine to the epsilon-amino group of a specific lysine residue of the eIF-5A precursor protein to form the intermediate deoxyhypusine residue.</text>
</comment>
<dbReference type="Proteomes" id="UP001216150">
    <property type="component" value="Unassembled WGS sequence"/>
</dbReference>
<evidence type="ECO:0000256" key="4">
    <source>
        <dbReference type="ARBA" id="ARBA00005041"/>
    </source>
</evidence>
<dbReference type="Gene3D" id="3.40.910.10">
    <property type="entry name" value="Deoxyhypusine synthase"/>
    <property type="match status" value="1"/>
</dbReference>
<dbReference type="InterPro" id="IPR002773">
    <property type="entry name" value="Deoxyhypusine_synthase"/>
</dbReference>
<evidence type="ECO:0000256" key="7">
    <source>
        <dbReference type="ARBA" id="ARBA00020607"/>
    </source>
</evidence>
<dbReference type="PANTHER" id="PTHR11703">
    <property type="entry name" value="DEOXYHYPUSINE SYNTHASE"/>
    <property type="match status" value="1"/>
</dbReference>
<name>A0AAD6GYG0_9EURO</name>
<dbReference type="AlphaFoldDB" id="A0AAD6GYG0"/>
<protein>
    <recommendedName>
        <fullName evidence="7">Deoxyhypusine synthase</fullName>
        <ecNumber evidence="6">2.5.1.46</ecNumber>
    </recommendedName>
</protein>
<keyword evidence="13" id="KW-1185">Reference proteome</keyword>
<dbReference type="EC" id="2.5.1.46" evidence="6"/>
<sequence>MSTSAPTSAMDSVLVASEPVPEGTHEVRGVDFDKFQGRDITVAELVENLTHTGFQGSAVAEAARIINDMRAYRNPETGAKTTIFLGYTSNLISSGLRDTLRYLVKHNHVSAIVTTAGGVEEDLIKCLAPTYLGSFTTPGAGLRAKGLNRIGNLLVPNNNYCAFEDWVIPILDQMLEEQEAAKRKALETGDEEDELHWTPSRITERLGREINNEDSVLYWAARNNIPVFCPALTDGSLGDMLYFHTFKSSPQRLRVDIVDDVRRINTMAVRAARAGMIILGGGVVKHHIANACLMRNGAEHAVYINTAQEFDGSDAGARPDEAVSWGKIKSDANAVKVYAEATVVFPSSWRLRLRELRLRQKPRLRQCSSVKGMQGSGVTRREIYQSGRSGLYLSPCSLFSFLSLFSFPPLHVASLLHKLCV</sequence>
<evidence type="ECO:0000313" key="13">
    <source>
        <dbReference type="Proteomes" id="UP001216150"/>
    </source>
</evidence>